<gene>
    <name evidence="1" type="ORF">METZ01_LOCUS379826</name>
</gene>
<dbReference type="AlphaFoldDB" id="A0A382TZ14"/>
<proteinExistence type="predicted"/>
<protein>
    <submittedName>
        <fullName evidence="1">Uncharacterized protein</fullName>
    </submittedName>
</protein>
<sequence length="27" mass="2951">MKNNILFSLAVLLLASGFETVDADQKL</sequence>
<organism evidence="1">
    <name type="scientific">marine metagenome</name>
    <dbReference type="NCBI Taxonomy" id="408172"/>
    <lineage>
        <taxon>unclassified sequences</taxon>
        <taxon>metagenomes</taxon>
        <taxon>ecological metagenomes</taxon>
    </lineage>
</organism>
<accession>A0A382TZ14</accession>
<dbReference type="EMBL" id="UINC01140054">
    <property type="protein sequence ID" value="SVD26972.1"/>
    <property type="molecule type" value="Genomic_DNA"/>
</dbReference>
<reference evidence="1" key="1">
    <citation type="submission" date="2018-05" db="EMBL/GenBank/DDBJ databases">
        <authorList>
            <person name="Lanie J.A."/>
            <person name="Ng W.-L."/>
            <person name="Kazmierczak K.M."/>
            <person name="Andrzejewski T.M."/>
            <person name="Davidsen T.M."/>
            <person name="Wayne K.J."/>
            <person name="Tettelin H."/>
            <person name="Glass J.I."/>
            <person name="Rusch D."/>
            <person name="Podicherti R."/>
            <person name="Tsui H.-C.T."/>
            <person name="Winkler M.E."/>
        </authorList>
    </citation>
    <scope>NUCLEOTIDE SEQUENCE</scope>
</reference>
<feature type="non-terminal residue" evidence="1">
    <location>
        <position position="27"/>
    </location>
</feature>
<name>A0A382TZ14_9ZZZZ</name>
<evidence type="ECO:0000313" key="1">
    <source>
        <dbReference type="EMBL" id="SVD26972.1"/>
    </source>
</evidence>